<dbReference type="SUPFAM" id="SSF56112">
    <property type="entry name" value="Protein kinase-like (PK-like)"/>
    <property type="match status" value="1"/>
</dbReference>
<feature type="domain" description="Protein kinase" evidence="7">
    <location>
        <begin position="48"/>
        <end position="341"/>
    </location>
</feature>
<accession>A0A914DK27</accession>
<evidence type="ECO:0000313" key="9">
    <source>
        <dbReference type="WBParaSite" id="ACRNAN_scaffold2751.g18646.t1"/>
    </source>
</evidence>
<evidence type="ECO:0000256" key="6">
    <source>
        <dbReference type="SAM" id="MobiDB-lite"/>
    </source>
</evidence>
<evidence type="ECO:0000259" key="7">
    <source>
        <dbReference type="PROSITE" id="PS50011"/>
    </source>
</evidence>
<dbReference type="GO" id="GO:0007169">
    <property type="term" value="P:cell surface receptor protein tyrosine kinase signaling pathway"/>
    <property type="evidence" value="ECO:0007669"/>
    <property type="project" value="TreeGrafter"/>
</dbReference>
<keyword evidence="3" id="KW-0418">Kinase</keyword>
<dbReference type="CDD" id="cd00192">
    <property type="entry name" value="PTKc"/>
    <property type="match status" value="1"/>
</dbReference>
<dbReference type="GO" id="GO:0004714">
    <property type="term" value="F:transmembrane receptor protein tyrosine kinase activity"/>
    <property type="evidence" value="ECO:0007669"/>
    <property type="project" value="TreeGrafter"/>
</dbReference>
<dbReference type="GO" id="GO:0005524">
    <property type="term" value="F:ATP binding"/>
    <property type="evidence" value="ECO:0007669"/>
    <property type="project" value="UniProtKB-KW"/>
</dbReference>
<keyword evidence="4" id="KW-0067">ATP-binding</keyword>
<evidence type="ECO:0000313" key="8">
    <source>
        <dbReference type="Proteomes" id="UP000887540"/>
    </source>
</evidence>
<dbReference type="PROSITE" id="PS50011">
    <property type="entry name" value="PROTEIN_KINASE_DOM"/>
    <property type="match status" value="1"/>
</dbReference>
<proteinExistence type="predicted"/>
<dbReference type="FunFam" id="1.10.510.10:FF:000554">
    <property type="entry name" value="Predicted protein"/>
    <property type="match status" value="1"/>
</dbReference>
<keyword evidence="1" id="KW-0808">Transferase</keyword>
<dbReference type="InterPro" id="IPR000719">
    <property type="entry name" value="Prot_kinase_dom"/>
</dbReference>
<sequence length="489" mass="55239">MNFYTRNLFNRNHADTNVAPGSNDYRDMSGKRKIEYDRWEMNAKNLVINENEKLGSGAFASVFKGNLKGKNPLIENAVNINFALEMNENIENEVAVKMLHAHADDDNRADLLNEIAFMKTLGYHPHVVNLIGCVTSLYDPLLIVEYCAYGDMLKLLRKHREDLIPSEEGKKPDDPPEFVLAMRELLSFAWQISDGLVYLSSRNFIHRDVAARNVLLTKRMVAKISDFGLCRYSEVALYTTKGGKLPIKWMAIEALKQAEFTSKTDVWAYGVLLYELFTMGDTPYHSIQPTDMSDYLLAGNRLEQPNLCPDEMYELMRECWAERPEQRPTFEQIRQRIAAFLDVSSDSYGYVQVSATEYQRIYVTVKPALGENAPSTSKETEIVEMSFENQVETETSFISKSDPDSENGDAGSPMNVVQVETSSISRSSSIDASSEDGVNKKEEELIVYDDDLEWASVGGLGSIMVVHLDGSQEVRVRVPVGFENFCPIP</sequence>
<dbReference type="PRINTS" id="PR00109">
    <property type="entry name" value="TYRKINASE"/>
</dbReference>
<keyword evidence="2" id="KW-0547">Nucleotide-binding</keyword>
<keyword evidence="5" id="KW-0829">Tyrosine-protein kinase</keyword>
<reference evidence="9" key="1">
    <citation type="submission" date="2022-11" db="UniProtKB">
        <authorList>
            <consortium name="WormBaseParasite"/>
        </authorList>
    </citation>
    <scope>IDENTIFICATION</scope>
</reference>
<organism evidence="8 9">
    <name type="scientific">Acrobeloides nanus</name>
    <dbReference type="NCBI Taxonomy" id="290746"/>
    <lineage>
        <taxon>Eukaryota</taxon>
        <taxon>Metazoa</taxon>
        <taxon>Ecdysozoa</taxon>
        <taxon>Nematoda</taxon>
        <taxon>Chromadorea</taxon>
        <taxon>Rhabditida</taxon>
        <taxon>Tylenchina</taxon>
        <taxon>Cephalobomorpha</taxon>
        <taxon>Cephaloboidea</taxon>
        <taxon>Cephalobidae</taxon>
        <taxon>Acrobeloides</taxon>
    </lineage>
</organism>
<feature type="region of interest" description="Disordered" evidence="6">
    <location>
        <begin position="393"/>
        <end position="414"/>
    </location>
</feature>
<dbReference type="InterPro" id="IPR050122">
    <property type="entry name" value="RTK"/>
</dbReference>
<dbReference type="InterPro" id="IPR020635">
    <property type="entry name" value="Tyr_kinase_cat_dom"/>
</dbReference>
<evidence type="ECO:0000256" key="3">
    <source>
        <dbReference type="ARBA" id="ARBA00022777"/>
    </source>
</evidence>
<dbReference type="Pfam" id="PF07714">
    <property type="entry name" value="PK_Tyr_Ser-Thr"/>
    <property type="match status" value="1"/>
</dbReference>
<dbReference type="GO" id="GO:0043235">
    <property type="term" value="C:receptor complex"/>
    <property type="evidence" value="ECO:0007669"/>
    <property type="project" value="TreeGrafter"/>
</dbReference>
<name>A0A914DK27_9BILA</name>
<dbReference type="PANTHER" id="PTHR24416">
    <property type="entry name" value="TYROSINE-PROTEIN KINASE RECEPTOR"/>
    <property type="match status" value="1"/>
</dbReference>
<dbReference type="Gene3D" id="3.30.200.20">
    <property type="entry name" value="Phosphorylase Kinase, domain 1"/>
    <property type="match status" value="1"/>
</dbReference>
<dbReference type="PANTHER" id="PTHR24416:SF624">
    <property type="entry name" value="TYROSINE-PROTEIN KINASE F09A5.2-RELATED"/>
    <property type="match status" value="1"/>
</dbReference>
<protein>
    <submittedName>
        <fullName evidence="9">Protein kinase domain-containing protein</fullName>
    </submittedName>
</protein>
<dbReference type="Proteomes" id="UP000887540">
    <property type="component" value="Unplaced"/>
</dbReference>
<dbReference type="WBParaSite" id="ACRNAN_scaffold2751.g18646.t1">
    <property type="protein sequence ID" value="ACRNAN_scaffold2751.g18646.t1"/>
    <property type="gene ID" value="ACRNAN_scaffold2751.g18646"/>
</dbReference>
<dbReference type="InterPro" id="IPR008266">
    <property type="entry name" value="Tyr_kinase_AS"/>
</dbReference>
<dbReference type="InterPro" id="IPR011009">
    <property type="entry name" value="Kinase-like_dom_sf"/>
</dbReference>
<dbReference type="InterPro" id="IPR001245">
    <property type="entry name" value="Ser-Thr/Tyr_kinase_cat_dom"/>
</dbReference>
<dbReference type="GO" id="GO:0005886">
    <property type="term" value="C:plasma membrane"/>
    <property type="evidence" value="ECO:0007669"/>
    <property type="project" value="TreeGrafter"/>
</dbReference>
<evidence type="ECO:0000256" key="5">
    <source>
        <dbReference type="ARBA" id="ARBA00023137"/>
    </source>
</evidence>
<dbReference type="PROSITE" id="PS00109">
    <property type="entry name" value="PROTEIN_KINASE_TYR"/>
    <property type="match status" value="1"/>
</dbReference>
<keyword evidence="8" id="KW-1185">Reference proteome</keyword>
<evidence type="ECO:0000256" key="2">
    <source>
        <dbReference type="ARBA" id="ARBA00022741"/>
    </source>
</evidence>
<evidence type="ECO:0000256" key="1">
    <source>
        <dbReference type="ARBA" id="ARBA00022679"/>
    </source>
</evidence>
<dbReference type="Gene3D" id="1.10.510.10">
    <property type="entry name" value="Transferase(Phosphotransferase) domain 1"/>
    <property type="match status" value="1"/>
</dbReference>
<dbReference type="SMART" id="SM00219">
    <property type="entry name" value="TyrKc"/>
    <property type="match status" value="1"/>
</dbReference>
<evidence type="ECO:0000256" key="4">
    <source>
        <dbReference type="ARBA" id="ARBA00022840"/>
    </source>
</evidence>
<dbReference type="AlphaFoldDB" id="A0A914DK27"/>